<name>A0AAN7S1V8_MYCAM</name>
<evidence type="ECO:0000313" key="3">
    <source>
        <dbReference type="Proteomes" id="UP001333110"/>
    </source>
</evidence>
<reference evidence="2 3" key="1">
    <citation type="journal article" date="2023" name="J. Hered.">
        <title>Chromosome-level genome of the wood stork (Mycteria americana) provides insight into avian chromosome evolution.</title>
        <authorList>
            <person name="Flamio R. Jr."/>
            <person name="Ramstad K.M."/>
        </authorList>
    </citation>
    <scope>NUCLEOTIDE SEQUENCE [LARGE SCALE GENOMIC DNA]</scope>
    <source>
        <strain evidence="2">JAX WOST 10</strain>
    </source>
</reference>
<evidence type="ECO:0008006" key="4">
    <source>
        <dbReference type="Google" id="ProtNLM"/>
    </source>
</evidence>
<comment type="caution">
    <text evidence="2">The sequence shown here is derived from an EMBL/GenBank/DDBJ whole genome shotgun (WGS) entry which is preliminary data.</text>
</comment>
<gene>
    <name evidence="2" type="ORF">QYF61_026881</name>
</gene>
<accession>A0AAN7S1V8</accession>
<dbReference type="InterPro" id="IPR036691">
    <property type="entry name" value="Endo/exonu/phosph_ase_sf"/>
</dbReference>
<dbReference type="GO" id="GO:0061343">
    <property type="term" value="P:cell adhesion involved in heart morphogenesis"/>
    <property type="evidence" value="ECO:0007669"/>
    <property type="project" value="TreeGrafter"/>
</dbReference>
<dbReference type="GO" id="GO:0007508">
    <property type="term" value="P:larval heart development"/>
    <property type="evidence" value="ECO:0007669"/>
    <property type="project" value="TreeGrafter"/>
</dbReference>
<dbReference type="AlphaFoldDB" id="A0AAN7S1V8"/>
<proteinExistence type="predicted"/>
<evidence type="ECO:0000313" key="2">
    <source>
        <dbReference type="EMBL" id="KAK4825362.1"/>
    </source>
</evidence>
<keyword evidence="3" id="KW-1185">Reference proteome</keyword>
<dbReference type="PANTHER" id="PTHR33395:SF22">
    <property type="entry name" value="REVERSE TRANSCRIPTASE DOMAIN-CONTAINING PROTEIN"/>
    <property type="match status" value="1"/>
</dbReference>
<organism evidence="2 3">
    <name type="scientific">Mycteria americana</name>
    <name type="common">Wood stork</name>
    <dbReference type="NCBI Taxonomy" id="33587"/>
    <lineage>
        <taxon>Eukaryota</taxon>
        <taxon>Metazoa</taxon>
        <taxon>Chordata</taxon>
        <taxon>Craniata</taxon>
        <taxon>Vertebrata</taxon>
        <taxon>Euteleostomi</taxon>
        <taxon>Archelosauria</taxon>
        <taxon>Archosauria</taxon>
        <taxon>Dinosauria</taxon>
        <taxon>Saurischia</taxon>
        <taxon>Theropoda</taxon>
        <taxon>Coelurosauria</taxon>
        <taxon>Aves</taxon>
        <taxon>Neognathae</taxon>
        <taxon>Neoaves</taxon>
        <taxon>Aequornithes</taxon>
        <taxon>Ciconiiformes</taxon>
        <taxon>Ciconiidae</taxon>
        <taxon>Mycteria</taxon>
    </lineage>
</organism>
<evidence type="ECO:0000256" key="1">
    <source>
        <dbReference type="SAM" id="SignalP"/>
    </source>
</evidence>
<protein>
    <recommendedName>
        <fullName evidence="4">Rna-directed dna polymerase from mobile element jockey-like</fullName>
    </recommendedName>
</protein>
<keyword evidence="1" id="KW-0732">Signal</keyword>
<dbReference type="Proteomes" id="UP001333110">
    <property type="component" value="Unassembled WGS sequence"/>
</dbReference>
<dbReference type="SUPFAM" id="SSF56219">
    <property type="entry name" value="DNase I-like"/>
    <property type="match status" value="1"/>
</dbReference>
<dbReference type="GO" id="GO:0031012">
    <property type="term" value="C:extracellular matrix"/>
    <property type="evidence" value="ECO:0007669"/>
    <property type="project" value="TreeGrafter"/>
</dbReference>
<feature type="signal peptide" evidence="1">
    <location>
        <begin position="1"/>
        <end position="15"/>
    </location>
</feature>
<sequence>MYLFFLNFLNFPFLCINIWHRPNHEPEYLFNLRLVIIRDVAFIIYIEHLKPFTSCMWSSEHIKIISGDNIRLACDKLWDDTPRLEGQGASEGPQSVALRRAGYTAAHLKSYGDLTSGAPEVTGANRETPVKYLKGIKGCSSKKVTRPTAQLKFLYANACNMGNKQEELEATLLLESHDLAGITETWWDESHDWSVAINGYRLFRRDRPRDQGESIDEGFFLQLQEASRSQALILLGDFNHPNIYWKIIDSPTRGDAILDLLVTKASELIGDVKTGGSLGCSDHALVEFTVLRDMGQAKSKIRTLNFRKAKFQLFKELGNRTPWETALRDKGAEQSFPQSFKNAFRRVQELSITSCKKSGKEGKRPAWMSPDLLVKLKGKKEMHRQWKQGQVSWEEYRDTACLCRDGVRKAKAQLELNLARDAKNNKKGFYSISARKGKLKKAYPPDEQDSQTVFSGNLTSHISRVDGPQDRDWGSKVPHTLRKDQVRDHLRNPNIYKSTGPDEMHPRVLRELADGRRKDPGNYRLVNLTSVPGKVMEQILLAAMLRHMEDREVIQDIQHGFAKGKSCLTNLVAFYDGVATSVDKG</sequence>
<dbReference type="PANTHER" id="PTHR33395">
    <property type="entry name" value="TRANSCRIPTASE, PUTATIVE-RELATED-RELATED"/>
    <property type="match status" value="1"/>
</dbReference>
<feature type="chain" id="PRO_5042984434" description="Rna-directed dna polymerase from mobile element jockey-like" evidence="1">
    <location>
        <begin position="16"/>
        <end position="585"/>
    </location>
</feature>
<dbReference type="EMBL" id="JAUNZN010000003">
    <property type="protein sequence ID" value="KAK4825362.1"/>
    <property type="molecule type" value="Genomic_DNA"/>
</dbReference>